<evidence type="ECO:0000259" key="3">
    <source>
        <dbReference type="Pfam" id="PF00884"/>
    </source>
</evidence>
<name>A0A848H3P0_9BURK</name>
<dbReference type="GO" id="GO:0016740">
    <property type="term" value="F:transferase activity"/>
    <property type="evidence" value="ECO:0007669"/>
    <property type="project" value="UniProtKB-KW"/>
</dbReference>
<evidence type="ECO:0000313" key="5">
    <source>
        <dbReference type="Proteomes" id="UP000541185"/>
    </source>
</evidence>
<accession>A0A848H3P0</accession>
<dbReference type="GO" id="GO:0005737">
    <property type="term" value="C:cytoplasm"/>
    <property type="evidence" value="ECO:0007669"/>
    <property type="project" value="TreeGrafter"/>
</dbReference>
<gene>
    <name evidence="4" type="ORF">HHL11_05890</name>
</gene>
<reference evidence="4 5" key="1">
    <citation type="submission" date="2020-04" db="EMBL/GenBank/DDBJ databases">
        <title>Ramlibacter sp. G-1-2-2 isolated from soil.</title>
        <authorList>
            <person name="Dahal R.H."/>
        </authorList>
    </citation>
    <scope>NUCLEOTIDE SEQUENCE [LARGE SCALE GENOMIC DNA]</scope>
    <source>
        <strain evidence="4 5">G-1-2-2</strain>
    </source>
</reference>
<dbReference type="InterPro" id="IPR017850">
    <property type="entry name" value="Alkaline_phosphatase_core_sf"/>
</dbReference>
<dbReference type="Proteomes" id="UP000541185">
    <property type="component" value="Unassembled WGS sequence"/>
</dbReference>
<protein>
    <submittedName>
        <fullName evidence="4">Sulfatase-like hydrolase/transferase</fullName>
    </submittedName>
</protein>
<dbReference type="GO" id="GO:0008484">
    <property type="term" value="F:sulfuric ester hydrolase activity"/>
    <property type="evidence" value="ECO:0007669"/>
    <property type="project" value="TreeGrafter"/>
</dbReference>
<organism evidence="4 5">
    <name type="scientific">Ramlibacter agri</name>
    <dbReference type="NCBI Taxonomy" id="2728837"/>
    <lineage>
        <taxon>Bacteria</taxon>
        <taxon>Pseudomonadati</taxon>
        <taxon>Pseudomonadota</taxon>
        <taxon>Betaproteobacteria</taxon>
        <taxon>Burkholderiales</taxon>
        <taxon>Comamonadaceae</taxon>
        <taxon>Ramlibacter</taxon>
    </lineage>
</organism>
<dbReference type="Pfam" id="PF00884">
    <property type="entry name" value="Sulfatase"/>
    <property type="match status" value="1"/>
</dbReference>
<sequence>MARRTPSPSEPAVKRKHIFLIITDQQRFDTIAALGFGHMHTPNMDRLVREGTSFDNCFVTAPSCVPSRASLFNGYWPHTTGVLRNGLHWQRTWVGSLAEQGYHCVNIGKMHTIPYDAKAGFHERFVCENKDRYYEGRWFADEWDKALAARKQVKPSRERYRDLPDYKERLGAYEWPLPPESHADFFVGDMASWWLETRPKPEKLFMQVGFLGPHPPYDPVASYAKPYLDNPDLPVPEPRPSDLDDLPSFLKHKRAHDSKVDHDAVLWSMEPTREQLRRLRAYYLANVTMIDEALGKMLKVMEQKGYLDESLVIFCADHGEALGEHGLSQKWSMYDVVTRVPAIFWAPGEVKQDQRLDGLCQLFDIGATILDWAGAPQPPAAQAQSLMPALRGEAWSGRDAVFSEQAGDVALTGASLFTMVREKRYKLMHITGSTEGQLFDLDADPKEMHNLWHDAALQAEKARLLQVLLEWRMESSVQTMTLMSEAR</sequence>
<evidence type="ECO:0000256" key="2">
    <source>
        <dbReference type="ARBA" id="ARBA00022801"/>
    </source>
</evidence>
<feature type="domain" description="Sulfatase N-terminal" evidence="3">
    <location>
        <begin position="17"/>
        <end position="375"/>
    </location>
</feature>
<dbReference type="AlphaFoldDB" id="A0A848H3P0"/>
<dbReference type="Gene3D" id="3.40.720.10">
    <property type="entry name" value="Alkaline Phosphatase, subunit A"/>
    <property type="match status" value="1"/>
</dbReference>
<evidence type="ECO:0000313" key="4">
    <source>
        <dbReference type="EMBL" id="NML43273.1"/>
    </source>
</evidence>
<dbReference type="PANTHER" id="PTHR45953">
    <property type="entry name" value="IDURONATE 2-SULFATASE"/>
    <property type="match status" value="1"/>
</dbReference>
<dbReference type="GO" id="GO:0046872">
    <property type="term" value="F:metal ion binding"/>
    <property type="evidence" value="ECO:0007669"/>
    <property type="project" value="UniProtKB-KW"/>
</dbReference>
<proteinExistence type="predicted"/>
<keyword evidence="5" id="KW-1185">Reference proteome</keyword>
<dbReference type="EMBL" id="JABBFX010000001">
    <property type="protein sequence ID" value="NML43273.1"/>
    <property type="molecule type" value="Genomic_DNA"/>
</dbReference>
<evidence type="ECO:0000256" key="1">
    <source>
        <dbReference type="ARBA" id="ARBA00022723"/>
    </source>
</evidence>
<comment type="caution">
    <text evidence="4">The sequence shown here is derived from an EMBL/GenBank/DDBJ whole genome shotgun (WGS) entry which is preliminary data.</text>
</comment>
<dbReference type="InterPro" id="IPR000917">
    <property type="entry name" value="Sulfatase_N"/>
</dbReference>
<dbReference type="PANTHER" id="PTHR45953:SF1">
    <property type="entry name" value="IDURONATE 2-SULFATASE"/>
    <property type="match status" value="1"/>
</dbReference>
<keyword evidence="4" id="KW-0808">Transferase</keyword>
<keyword evidence="1" id="KW-0479">Metal-binding</keyword>
<keyword evidence="2 4" id="KW-0378">Hydrolase</keyword>
<dbReference type="SUPFAM" id="SSF53649">
    <property type="entry name" value="Alkaline phosphatase-like"/>
    <property type="match status" value="1"/>
</dbReference>